<dbReference type="Pfam" id="PF01406">
    <property type="entry name" value="tRNA-synt_1e"/>
    <property type="match status" value="1"/>
</dbReference>
<reference evidence="14 15" key="1">
    <citation type="submission" date="2016-10" db="EMBL/GenBank/DDBJ databases">
        <title>Silvanigrella aquatica sp. nov., isolated from a freshwater lake located in the Black Forest, Germany, description of Silvanigrellaceae fam. nov., Silvanigrellales ord. nov., reclassification of the order Bdellovibrionales in the class Oligoflexia, reclassification of the families Bacteriovoracaceae and Halobacteriovoraceae in the new order Bacteriovoracales ord. nov., and reclassification of the family Pseudobacteriovoracaceae in the order Oligoflexiales.</title>
        <authorList>
            <person name="Hahn M.W."/>
            <person name="Schmidt J."/>
            <person name="Koll U."/>
            <person name="Rohde M."/>
            <person name="Verbag S."/>
            <person name="Pitt A."/>
            <person name="Nakai R."/>
            <person name="Naganuma T."/>
            <person name="Lang E."/>
        </authorList>
    </citation>
    <scope>NUCLEOTIDE SEQUENCE [LARGE SCALE GENOMIC DNA]</scope>
    <source>
        <strain evidence="14 15">MWH-Nonnen-W8red</strain>
    </source>
</reference>
<keyword evidence="7 12" id="KW-0547">Nucleotide-binding</keyword>
<evidence type="ECO:0000256" key="1">
    <source>
        <dbReference type="ARBA" id="ARBA00004496"/>
    </source>
</evidence>
<keyword evidence="5 12" id="KW-0436">Ligase</keyword>
<keyword evidence="9 12" id="KW-0067">ATP-binding</keyword>
<dbReference type="PANTHER" id="PTHR10890">
    <property type="entry name" value="CYSTEINYL-TRNA SYNTHETASE"/>
    <property type="match status" value="1"/>
</dbReference>
<keyword evidence="11 12" id="KW-0030">Aminoacyl-tRNA synthetase</keyword>
<dbReference type="GO" id="GO:0006423">
    <property type="term" value="P:cysteinyl-tRNA aminoacylation"/>
    <property type="evidence" value="ECO:0007669"/>
    <property type="project" value="UniProtKB-UniRule"/>
</dbReference>
<feature type="short sequence motif" description="'KMSKS' region" evidence="12">
    <location>
        <begin position="266"/>
        <end position="270"/>
    </location>
</feature>
<dbReference type="EMBL" id="CP017834">
    <property type="protein sequence ID" value="APJ04976.1"/>
    <property type="molecule type" value="Genomic_DNA"/>
</dbReference>
<dbReference type="Pfam" id="PF09190">
    <property type="entry name" value="DALR_2"/>
    <property type="match status" value="1"/>
</dbReference>
<dbReference type="Gene3D" id="3.40.50.620">
    <property type="entry name" value="HUPs"/>
    <property type="match status" value="1"/>
</dbReference>
<evidence type="ECO:0000256" key="3">
    <source>
        <dbReference type="ARBA" id="ARBA00011245"/>
    </source>
</evidence>
<dbReference type="GO" id="GO:0005524">
    <property type="term" value="F:ATP binding"/>
    <property type="evidence" value="ECO:0007669"/>
    <property type="project" value="UniProtKB-UniRule"/>
</dbReference>
<comment type="cofactor">
    <cofactor evidence="12">
        <name>Zn(2+)</name>
        <dbReference type="ChEBI" id="CHEBI:29105"/>
    </cofactor>
    <text evidence="12">Binds 1 zinc ion per subunit.</text>
</comment>
<evidence type="ECO:0000256" key="11">
    <source>
        <dbReference type="ARBA" id="ARBA00023146"/>
    </source>
</evidence>
<dbReference type="CDD" id="cd00672">
    <property type="entry name" value="CysRS_core"/>
    <property type="match status" value="1"/>
</dbReference>
<comment type="similarity">
    <text evidence="2 12">Belongs to the class-I aminoacyl-tRNA synthetase family.</text>
</comment>
<feature type="binding site" evidence="12">
    <location>
        <position position="234"/>
    </location>
    <ligand>
        <name>Zn(2+)</name>
        <dbReference type="ChEBI" id="CHEBI:29105"/>
    </ligand>
</feature>
<evidence type="ECO:0000256" key="2">
    <source>
        <dbReference type="ARBA" id="ARBA00005594"/>
    </source>
</evidence>
<dbReference type="HAMAP" id="MF_00041">
    <property type="entry name" value="Cys_tRNA_synth"/>
    <property type="match status" value="1"/>
</dbReference>
<evidence type="ECO:0000259" key="13">
    <source>
        <dbReference type="SMART" id="SM00840"/>
    </source>
</evidence>
<dbReference type="SUPFAM" id="SSF47323">
    <property type="entry name" value="Anticodon-binding domain of a subclass of class I aminoacyl-tRNA synthetases"/>
    <property type="match status" value="1"/>
</dbReference>
<name>A0A1L4D433_9BACT</name>
<dbReference type="AlphaFoldDB" id="A0A1L4D433"/>
<feature type="domain" description="Cysteinyl-tRNA synthetase class Ia DALR" evidence="13">
    <location>
        <begin position="354"/>
        <end position="427"/>
    </location>
</feature>
<dbReference type="InterPro" id="IPR024909">
    <property type="entry name" value="Cys-tRNA/MSH_ligase"/>
</dbReference>
<dbReference type="InterPro" id="IPR009080">
    <property type="entry name" value="tRNAsynth_Ia_anticodon-bd"/>
</dbReference>
<proteinExistence type="inferred from homology"/>
<dbReference type="OrthoDB" id="5287792at2"/>
<comment type="catalytic activity">
    <reaction evidence="12">
        <text>tRNA(Cys) + L-cysteine + ATP = L-cysteinyl-tRNA(Cys) + AMP + diphosphate</text>
        <dbReference type="Rhea" id="RHEA:17773"/>
        <dbReference type="Rhea" id="RHEA-COMP:9661"/>
        <dbReference type="Rhea" id="RHEA-COMP:9679"/>
        <dbReference type="ChEBI" id="CHEBI:30616"/>
        <dbReference type="ChEBI" id="CHEBI:33019"/>
        <dbReference type="ChEBI" id="CHEBI:35235"/>
        <dbReference type="ChEBI" id="CHEBI:78442"/>
        <dbReference type="ChEBI" id="CHEBI:78517"/>
        <dbReference type="ChEBI" id="CHEBI:456215"/>
        <dbReference type="EC" id="6.1.1.16"/>
    </reaction>
</comment>
<sequence>MTMQFFNTLTGKKEKFKTLHEGKVKMYCCGVTPYGNTHIGHSRTFFSYDLLYRTLIDNDIDVEWARNITDVDDKIINKANQEGIPCAQLVSRYVSEQDEMLQLFNLERPQHEPKVTENIPQIIDVITTLIAKDYAYVSKSGVYYRVRKFADYGKLSKNKINDLKSGARIEVDEAKEDALDFALWKFAKEGEIFWDSPWGQGRPGWHVECSAMIHSLFGDSIDIHMGGRDLIFPHHEAEIAQSEGATGKPLASTWLHAGMVTLYGEKMSKSTNHYVAIKDFLAKYPSEVLRLVFLSISYGQPLDFTFEMTTENLKKLAKIYRFVSLVDGYSSKQEEEQNQTADFIFKELESLIPKMREYLCDDLNSSAALAVFFDFMRTVNTKLNALEKSGKTLNQQDKFLLSTKWPEFKNWIKNSMGLLVQEPQEFFAHLRKYNLASEISATEIEQKIEERKTARANKDWAKSDAIRDELLSQGVQIQDAPSGTKWTVII</sequence>
<keyword evidence="8 12" id="KW-0862">Zinc</keyword>
<evidence type="ECO:0000256" key="7">
    <source>
        <dbReference type="ARBA" id="ARBA00022741"/>
    </source>
</evidence>
<dbReference type="GO" id="GO:0008270">
    <property type="term" value="F:zinc ion binding"/>
    <property type="evidence" value="ECO:0007669"/>
    <property type="project" value="UniProtKB-UniRule"/>
</dbReference>
<dbReference type="InterPro" id="IPR014729">
    <property type="entry name" value="Rossmann-like_a/b/a_fold"/>
</dbReference>
<evidence type="ECO:0000256" key="12">
    <source>
        <dbReference type="HAMAP-Rule" id="MF_00041"/>
    </source>
</evidence>
<dbReference type="NCBIfam" id="TIGR00435">
    <property type="entry name" value="cysS"/>
    <property type="match status" value="1"/>
</dbReference>
<evidence type="ECO:0000256" key="8">
    <source>
        <dbReference type="ARBA" id="ARBA00022833"/>
    </source>
</evidence>
<dbReference type="PANTHER" id="PTHR10890:SF3">
    <property type="entry name" value="CYSTEINE--TRNA LIGASE, CYTOPLASMIC"/>
    <property type="match status" value="1"/>
</dbReference>
<dbReference type="STRING" id="1915309.AXG55_14170"/>
<dbReference type="InterPro" id="IPR015803">
    <property type="entry name" value="Cys-tRNA-ligase"/>
</dbReference>
<dbReference type="PRINTS" id="PR00983">
    <property type="entry name" value="TRNASYNTHCYS"/>
</dbReference>
<dbReference type="RefSeq" id="WP_148698738.1">
    <property type="nucleotide sequence ID" value="NZ_CP017834.1"/>
</dbReference>
<evidence type="ECO:0000256" key="9">
    <source>
        <dbReference type="ARBA" id="ARBA00022840"/>
    </source>
</evidence>
<keyword evidence="6 12" id="KW-0479">Metal-binding</keyword>
<dbReference type="EC" id="6.1.1.16" evidence="12"/>
<evidence type="ECO:0000313" key="14">
    <source>
        <dbReference type="EMBL" id="APJ04976.1"/>
    </source>
</evidence>
<evidence type="ECO:0000256" key="10">
    <source>
        <dbReference type="ARBA" id="ARBA00022917"/>
    </source>
</evidence>
<dbReference type="KEGG" id="saqi:AXG55_14170"/>
<comment type="subunit">
    <text evidence="3 12">Monomer.</text>
</comment>
<feature type="binding site" evidence="12">
    <location>
        <position position="209"/>
    </location>
    <ligand>
        <name>Zn(2+)</name>
        <dbReference type="ChEBI" id="CHEBI:29105"/>
    </ligand>
</feature>
<protein>
    <recommendedName>
        <fullName evidence="12">Cysteine--tRNA ligase</fullName>
        <ecNumber evidence="12">6.1.1.16</ecNumber>
    </recommendedName>
    <alternativeName>
        <fullName evidence="12">Cysteinyl-tRNA synthetase</fullName>
        <shortName evidence="12">CysRS</shortName>
    </alternativeName>
</protein>
<feature type="binding site" evidence="12">
    <location>
        <position position="269"/>
    </location>
    <ligand>
        <name>ATP</name>
        <dbReference type="ChEBI" id="CHEBI:30616"/>
    </ligand>
</feature>
<organism evidence="14 15">
    <name type="scientific">Silvanigrella aquatica</name>
    <dbReference type="NCBI Taxonomy" id="1915309"/>
    <lineage>
        <taxon>Bacteria</taxon>
        <taxon>Pseudomonadati</taxon>
        <taxon>Bdellovibrionota</taxon>
        <taxon>Oligoflexia</taxon>
        <taxon>Silvanigrellales</taxon>
        <taxon>Silvanigrellaceae</taxon>
        <taxon>Silvanigrella</taxon>
    </lineage>
</organism>
<evidence type="ECO:0000256" key="6">
    <source>
        <dbReference type="ARBA" id="ARBA00022723"/>
    </source>
</evidence>
<dbReference type="GO" id="GO:0005829">
    <property type="term" value="C:cytosol"/>
    <property type="evidence" value="ECO:0007669"/>
    <property type="project" value="TreeGrafter"/>
</dbReference>
<gene>
    <name evidence="12" type="primary">cysS</name>
    <name evidence="14" type="ORF">AXG55_14170</name>
</gene>
<dbReference type="SUPFAM" id="SSF52374">
    <property type="entry name" value="Nucleotidylyl transferase"/>
    <property type="match status" value="1"/>
</dbReference>
<dbReference type="SMART" id="SM00840">
    <property type="entry name" value="DALR_2"/>
    <property type="match status" value="1"/>
</dbReference>
<evidence type="ECO:0000313" key="15">
    <source>
        <dbReference type="Proteomes" id="UP000184731"/>
    </source>
</evidence>
<dbReference type="Gene3D" id="1.20.120.1910">
    <property type="entry name" value="Cysteine-tRNA ligase, C-terminal anti-codon recognition domain"/>
    <property type="match status" value="1"/>
</dbReference>
<dbReference type="Proteomes" id="UP000184731">
    <property type="component" value="Chromosome"/>
</dbReference>
<feature type="binding site" evidence="12">
    <location>
        <position position="29"/>
    </location>
    <ligand>
        <name>Zn(2+)</name>
        <dbReference type="ChEBI" id="CHEBI:29105"/>
    </ligand>
</feature>
<feature type="short sequence motif" description="'HIGH' region" evidence="12">
    <location>
        <begin position="31"/>
        <end position="41"/>
    </location>
</feature>
<accession>A0A1L4D433</accession>
<keyword evidence="15" id="KW-1185">Reference proteome</keyword>
<comment type="subcellular location">
    <subcellularLocation>
        <location evidence="1 12">Cytoplasm</location>
    </subcellularLocation>
</comment>
<evidence type="ECO:0000256" key="5">
    <source>
        <dbReference type="ARBA" id="ARBA00022598"/>
    </source>
</evidence>
<keyword evidence="10 12" id="KW-0648">Protein biosynthesis</keyword>
<dbReference type="InterPro" id="IPR032678">
    <property type="entry name" value="tRNA-synt_1_cat_dom"/>
</dbReference>
<dbReference type="GO" id="GO:0004817">
    <property type="term" value="F:cysteine-tRNA ligase activity"/>
    <property type="evidence" value="ECO:0007669"/>
    <property type="project" value="UniProtKB-UniRule"/>
</dbReference>
<feature type="binding site" evidence="12">
    <location>
        <position position="238"/>
    </location>
    <ligand>
        <name>Zn(2+)</name>
        <dbReference type="ChEBI" id="CHEBI:29105"/>
    </ligand>
</feature>
<keyword evidence="4 12" id="KW-0963">Cytoplasm</keyword>
<evidence type="ECO:0000256" key="4">
    <source>
        <dbReference type="ARBA" id="ARBA00022490"/>
    </source>
</evidence>
<dbReference type="InterPro" id="IPR015273">
    <property type="entry name" value="Cys-tRNA-synt_Ia_DALR"/>
</dbReference>